<evidence type="ECO:0000313" key="3">
    <source>
        <dbReference type="Proteomes" id="UP000319557"/>
    </source>
</evidence>
<keyword evidence="3" id="KW-1185">Reference proteome</keyword>
<dbReference type="Proteomes" id="UP000319557">
    <property type="component" value="Chromosome"/>
</dbReference>
<evidence type="ECO:0000256" key="1">
    <source>
        <dbReference type="SAM" id="MobiDB-lite"/>
    </source>
</evidence>
<dbReference type="KEGG" id="ruv:EC9_14000"/>
<reference evidence="2 3" key="1">
    <citation type="submission" date="2019-02" db="EMBL/GenBank/DDBJ databases">
        <title>Deep-cultivation of Planctomycetes and their phenomic and genomic characterization uncovers novel biology.</title>
        <authorList>
            <person name="Wiegand S."/>
            <person name="Jogler M."/>
            <person name="Boedeker C."/>
            <person name="Pinto D."/>
            <person name="Vollmers J."/>
            <person name="Rivas-Marin E."/>
            <person name="Kohn T."/>
            <person name="Peeters S.H."/>
            <person name="Heuer A."/>
            <person name="Rast P."/>
            <person name="Oberbeckmann S."/>
            <person name="Bunk B."/>
            <person name="Jeske O."/>
            <person name="Meyerdierks A."/>
            <person name="Storesund J.E."/>
            <person name="Kallscheuer N."/>
            <person name="Luecker S."/>
            <person name="Lage O.M."/>
            <person name="Pohl T."/>
            <person name="Merkel B.J."/>
            <person name="Hornburger P."/>
            <person name="Mueller R.-W."/>
            <person name="Bruemmer F."/>
            <person name="Labrenz M."/>
            <person name="Spormann A.M."/>
            <person name="Op den Camp H."/>
            <person name="Overmann J."/>
            <person name="Amann R."/>
            <person name="Jetten M.S.M."/>
            <person name="Mascher T."/>
            <person name="Medema M.H."/>
            <person name="Devos D.P."/>
            <person name="Kaster A.-K."/>
            <person name="Ovreas L."/>
            <person name="Rohde M."/>
            <person name="Galperin M.Y."/>
            <person name="Jogler C."/>
        </authorList>
    </citation>
    <scope>NUCLEOTIDE SEQUENCE [LARGE SCALE GENOMIC DNA]</scope>
    <source>
        <strain evidence="2 3">EC9</strain>
    </source>
</reference>
<accession>A0A517LX92</accession>
<feature type="region of interest" description="Disordered" evidence="1">
    <location>
        <begin position="208"/>
        <end position="236"/>
    </location>
</feature>
<dbReference type="EMBL" id="CP036261">
    <property type="protein sequence ID" value="QDS87222.1"/>
    <property type="molecule type" value="Genomic_DNA"/>
</dbReference>
<gene>
    <name evidence="2" type="ORF">EC9_14000</name>
</gene>
<sequence length="314" mass="34252">MRDLNKGDCDNLAQPRQRPRVARRATQQCVLAMSAVLLTTALTGCANVQGVFGSCDCSLNRSLHMTRAELMARRVWSYKYSDCHENHSNARDVRRGFIDGFVDIASGKDGCPPVFPPQNECCLTGPLRSPVNQCRDQAWFQGYPLGVAAAKQQGCHLWWRSNLPAHLIAQYQSANCTSCGSTDCESTGCCGPTGCVIDQERGEASSSVLTQAKSQPTDLEPFTNREAGDSEMTVRSDNAPFVSRSKRIPTSVRPAKFPANDAAPNWPATATSLNLRNSSNVSEQDSHDVVSIKLSVKDESNPIYRQTSSDSVSE</sequence>
<proteinExistence type="predicted"/>
<name>A0A517LX92_9BACT</name>
<evidence type="ECO:0000313" key="2">
    <source>
        <dbReference type="EMBL" id="QDS87222.1"/>
    </source>
</evidence>
<organism evidence="2 3">
    <name type="scientific">Rosistilla ulvae</name>
    <dbReference type="NCBI Taxonomy" id="1930277"/>
    <lineage>
        <taxon>Bacteria</taxon>
        <taxon>Pseudomonadati</taxon>
        <taxon>Planctomycetota</taxon>
        <taxon>Planctomycetia</taxon>
        <taxon>Pirellulales</taxon>
        <taxon>Pirellulaceae</taxon>
        <taxon>Rosistilla</taxon>
    </lineage>
</organism>
<dbReference type="AlphaFoldDB" id="A0A517LX92"/>
<feature type="compositionally biased region" description="Polar residues" evidence="1">
    <location>
        <begin position="208"/>
        <end position="217"/>
    </location>
</feature>
<protein>
    <submittedName>
        <fullName evidence="2">Uncharacterized protein</fullName>
    </submittedName>
</protein>